<name>A0AAW1N3G2_POPJA</name>
<dbReference type="Pfam" id="PF00287">
    <property type="entry name" value="Na_K-ATPase"/>
    <property type="match status" value="1"/>
</dbReference>
<dbReference type="InterPro" id="IPR000402">
    <property type="entry name" value="Na/K_ATPase_sub_beta"/>
</dbReference>
<sequence>MYNRESSTYCNKSCKHWWLLVLHYITFLKTRKEPLFCKTDLLSTSTPALGIFPRLQQQVTSLIWYTRKKHHGIFPRLQQQVTSLIWYTRKKHHKESVTPETYIKIIDEFLKPYDNLSPSIYVDCKVTKPKSNQYCMFSRTDLGPCGKDGYGYKIDKPCIYLKLNKLRYWRPEYKSDETKPKKGINSTGRQTTDINSSRGPFFKDYFFPFDGSRWYRSPLIGIQFENLNRGFVIGVKCFAKASTTNLQNKLLHTATVFLYIDVN</sequence>
<dbReference type="Proteomes" id="UP001458880">
    <property type="component" value="Unassembled WGS sequence"/>
</dbReference>
<dbReference type="GO" id="GO:0001671">
    <property type="term" value="F:ATPase activator activity"/>
    <property type="evidence" value="ECO:0007669"/>
    <property type="project" value="TreeGrafter"/>
</dbReference>
<dbReference type="GO" id="GO:0030007">
    <property type="term" value="P:intracellular potassium ion homeostasis"/>
    <property type="evidence" value="ECO:0007669"/>
    <property type="project" value="TreeGrafter"/>
</dbReference>
<dbReference type="PANTHER" id="PTHR11523">
    <property type="entry name" value="SODIUM/POTASSIUM-DEPENDENT ATPASE BETA SUBUNIT"/>
    <property type="match status" value="1"/>
</dbReference>
<evidence type="ECO:0000256" key="1">
    <source>
        <dbReference type="ARBA" id="ARBA00004606"/>
    </source>
</evidence>
<dbReference type="PANTHER" id="PTHR11523:SF31">
    <property type="entry name" value="AT04468P-RELATED"/>
    <property type="match status" value="1"/>
</dbReference>
<evidence type="ECO:0000313" key="7">
    <source>
        <dbReference type="EMBL" id="KAK9753006.1"/>
    </source>
</evidence>
<proteinExistence type="inferred from homology"/>
<dbReference type="AlphaFoldDB" id="A0AAW1N3G2"/>
<comment type="subcellular location">
    <subcellularLocation>
        <location evidence="1">Membrane</location>
        <topology evidence="1">Single-pass type II membrane protein</topology>
    </subcellularLocation>
</comment>
<keyword evidence="5" id="KW-1133">Transmembrane helix</keyword>
<gene>
    <name evidence="7" type="ORF">QE152_g3764</name>
</gene>
<evidence type="ECO:0000256" key="6">
    <source>
        <dbReference type="ARBA" id="ARBA00023136"/>
    </source>
</evidence>
<keyword evidence="4" id="KW-0735">Signal-anchor</keyword>
<dbReference type="GO" id="GO:0036376">
    <property type="term" value="P:sodium ion export across plasma membrane"/>
    <property type="evidence" value="ECO:0007669"/>
    <property type="project" value="TreeGrafter"/>
</dbReference>
<evidence type="ECO:0000313" key="8">
    <source>
        <dbReference type="Proteomes" id="UP001458880"/>
    </source>
</evidence>
<dbReference type="GO" id="GO:0005890">
    <property type="term" value="C:sodium:potassium-exchanging ATPase complex"/>
    <property type="evidence" value="ECO:0007669"/>
    <property type="project" value="InterPro"/>
</dbReference>
<keyword evidence="6" id="KW-0472">Membrane</keyword>
<dbReference type="EMBL" id="JASPKY010000016">
    <property type="protein sequence ID" value="KAK9753006.1"/>
    <property type="molecule type" value="Genomic_DNA"/>
</dbReference>
<evidence type="ECO:0000256" key="3">
    <source>
        <dbReference type="ARBA" id="ARBA00022692"/>
    </source>
</evidence>
<evidence type="ECO:0000256" key="4">
    <source>
        <dbReference type="ARBA" id="ARBA00022968"/>
    </source>
</evidence>
<dbReference type="Gene3D" id="2.60.40.1660">
    <property type="entry name" value="Na, k-atpase alpha subunit"/>
    <property type="match status" value="1"/>
</dbReference>
<comment type="caution">
    <text evidence="7">The sequence shown here is derived from an EMBL/GenBank/DDBJ whole genome shotgun (WGS) entry which is preliminary data.</text>
</comment>
<evidence type="ECO:0000256" key="5">
    <source>
        <dbReference type="ARBA" id="ARBA00022989"/>
    </source>
</evidence>
<protein>
    <submittedName>
        <fullName evidence="7">Sodium / potassium ATPase beta chain</fullName>
    </submittedName>
</protein>
<dbReference type="InterPro" id="IPR038702">
    <property type="entry name" value="Na/K_ATPase_sub_beta_sf"/>
</dbReference>
<dbReference type="GO" id="GO:1990573">
    <property type="term" value="P:potassium ion import across plasma membrane"/>
    <property type="evidence" value="ECO:0007669"/>
    <property type="project" value="TreeGrafter"/>
</dbReference>
<dbReference type="GO" id="GO:0006883">
    <property type="term" value="P:intracellular sodium ion homeostasis"/>
    <property type="evidence" value="ECO:0007669"/>
    <property type="project" value="TreeGrafter"/>
</dbReference>
<reference evidence="7 8" key="1">
    <citation type="journal article" date="2024" name="BMC Genomics">
        <title>De novo assembly and annotation of Popillia japonica's genome with initial clues to its potential as an invasive pest.</title>
        <authorList>
            <person name="Cucini C."/>
            <person name="Boschi S."/>
            <person name="Funari R."/>
            <person name="Cardaioli E."/>
            <person name="Iannotti N."/>
            <person name="Marturano G."/>
            <person name="Paoli F."/>
            <person name="Bruttini M."/>
            <person name="Carapelli A."/>
            <person name="Frati F."/>
            <person name="Nardi F."/>
        </authorList>
    </citation>
    <scope>NUCLEOTIDE SEQUENCE [LARGE SCALE GENOMIC DNA]</scope>
    <source>
        <strain evidence="7">DMR45628</strain>
    </source>
</reference>
<organism evidence="7 8">
    <name type="scientific">Popillia japonica</name>
    <name type="common">Japanese beetle</name>
    <dbReference type="NCBI Taxonomy" id="7064"/>
    <lineage>
        <taxon>Eukaryota</taxon>
        <taxon>Metazoa</taxon>
        <taxon>Ecdysozoa</taxon>
        <taxon>Arthropoda</taxon>
        <taxon>Hexapoda</taxon>
        <taxon>Insecta</taxon>
        <taxon>Pterygota</taxon>
        <taxon>Neoptera</taxon>
        <taxon>Endopterygota</taxon>
        <taxon>Coleoptera</taxon>
        <taxon>Polyphaga</taxon>
        <taxon>Scarabaeiformia</taxon>
        <taxon>Scarabaeidae</taxon>
        <taxon>Rutelinae</taxon>
        <taxon>Popillia</taxon>
    </lineage>
</organism>
<evidence type="ECO:0000256" key="2">
    <source>
        <dbReference type="ARBA" id="ARBA00005876"/>
    </source>
</evidence>
<keyword evidence="8" id="KW-1185">Reference proteome</keyword>
<keyword evidence="3" id="KW-0812">Transmembrane</keyword>
<comment type="similarity">
    <text evidence="2">Belongs to the X(+)/potassium ATPases subunit beta family.</text>
</comment>
<accession>A0AAW1N3G2</accession>